<feature type="region of interest" description="Disordered" evidence="7">
    <location>
        <begin position="258"/>
        <end position="292"/>
    </location>
</feature>
<dbReference type="Proteomes" id="UP001149090">
    <property type="component" value="Unassembled WGS sequence"/>
</dbReference>
<feature type="compositionally biased region" description="Basic residues" evidence="7">
    <location>
        <begin position="263"/>
        <end position="274"/>
    </location>
</feature>
<evidence type="ECO:0000256" key="1">
    <source>
        <dbReference type="ARBA" id="ARBA00004123"/>
    </source>
</evidence>
<proteinExistence type="inferred from homology"/>
<dbReference type="InterPro" id="IPR019340">
    <property type="entry name" value="Histone_AcTrfase_su3"/>
</dbReference>
<protein>
    <submittedName>
        <fullName evidence="8">Transcriptional adapter 3-related</fullName>
    </submittedName>
</protein>
<name>A0A9Q0LTH4_ANAIG</name>
<evidence type="ECO:0000313" key="8">
    <source>
        <dbReference type="EMBL" id="KAJ5078722.1"/>
    </source>
</evidence>
<accession>A0A9Q0LTH4</accession>
<organism evidence="8 9">
    <name type="scientific">Anaeramoeba ignava</name>
    <name type="common">Anaerobic marine amoeba</name>
    <dbReference type="NCBI Taxonomy" id="1746090"/>
    <lineage>
        <taxon>Eukaryota</taxon>
        <taxon>Metamonada</taxon>
        <taxon>Anaeramoebidae</taxon>
        <taxon>Anaeramoeba</taxon>
    </lineage>
</organism>
<evidence type="ECO:0000256" key="2">
    <source>
        <dbReference type="ARBA" id="ARBA00005330"/>
    </source>
</evidence>
<evidence type="ECO:0000313" key="9">
    <source>
        <dbReference type="Proteomes" id="UP001149090"/>
    </source>
</evidence>
<feature type="region of interest" description="Disordered" evidence="7">
    <location>
        <begin position="66"/>
        <end position="190"/>
    </location>
</feature>
<feature type="coiled-coil region" evidence="6">
    <location>
        <begin position="444"/>
        <end position="487"/>
    </location>
</feature>
<feature type="compositionally biased region" description="Basic and acidic residues" evidence="7">
    <location>
        <begin position="170"/>
        <end position="188"/>
    </location>
</feature>
<evidence type="ECO:0000256" key="4">
    <source>
        <dbReference type="ARBA" id="ARBA00023163"/>
    </source>
</evidence>
<keyword evidence="9" id="KW-1185">Reference proteome</keyword>
<sequence>MSTILSNFTRDDCLRTISTILSLSTTPHSRFIDQIGSHMQINHFLLAIKKHLFDEQQEIIKEKNGYFKKKAEEEEKQRKMEKEKEIENQKAKEAEKAEKQRKLEEEKHRKFQESKKKGIKKSMEVEQANNRKSNYTKTKESKSKSKKPTLNTRKNTSIQDSKRKFRSKRKVGDQARPKKAKSFQENERKPRKKFFFDDQLFDSNNSDPAALWKVTDLFFREITDSDLSLLKTTNLQETGLMDIPPLGELYKDKWAREDEKKTTTKKKRKSKRKGATGQTDTQSEQATDENFRNDQRRFFKMINEKNAQKNIGFEIPPEFTSSHNLVHRLLSAILVEDEDTSMEFLNKFKTNGIIDFQNENSPARNHSHDRRLGVPTSPLTPDLNQDKQNIDPTHSQKLNTQNDLDSYQNLSLEKKLEFELKSVGLINEPVDLSNRKDDQVCTKIRILQSQLADIVERNNRMKTEILQKALKQQQEDQERLKKEEQHKRFLAQYEELLAKNPSKKRSARNK</sequence>
<feature type="compositionally biased region" description="Basic and acidic residues" evidence="7">
    <location>
        <begin position="66"/>
        <end position="124"/>
    </location>
</feature>
<feature type="compositionally biased region" description="Polar residues" evidence="7">
    <location>
        <begin position="390"/>
        <end position="402"/>
    </location>
</feature>
<dbReference type="AlphaFoldDB" id="A0A9Q0LTH4"/>
<evidence type="ECO:0000256" key="5">
    <source>
        <dbReference type="ARBA" id="ARBA00023242"/>
    </source>
</evidence>
<feature type="compositionally biased region" description="Polar residues" evidence="7">
    <location>
        <begin position="150"/>
        <end position="159"/>
    </location>
</feature>
<keyword evidence="3" id="KW-0805">Transcription regulation</keyword>
<dbReference type="GO" id="GO:0003713">
    <property type="term" value="F:transcription coactivator activity"/>
    <property type="evidence" value="ECO:0007669"/>
    <property type="project" value="TreeGrafter"/>
</dbReference>
<keyword evidence="4" id="KW-0804">Transcription</keyword>
<reference evidence="8" key="1">
    <citation type="submission" date="2022-10" db="EMBL/GenBank/DDBJ databases">
        <title>Novel sulphate-reducing endosymbionts in the free-living metamonad Anaeramoeba.</title>
        <authorList>
            <person name="Jerlstrom-Hultqvist J."/>
            <person name="Cepicka I."/>
            <person name="Gallot-Lavallee L."/>
            <person name="Salas-Leiva D."/>
            <person name="Curtis B.A."/>
            <person name="Zahonova K."/>
            <person name="Pipaliya S."/>
            <person name="Dacks J."/>
            <person name="Roger A.J."/>
        </authorList>
    </citation>
    <scope>NUCLEOTIDE SEQUENCE</scope>
    <source>
        <strain evidence="8">BMAN</strain>
    </source>
</reference>
<evidence type="ECO:0000256" key="3">
    <source>
        <dbReference type="ARBA" id="ARBA00023015"/>
    </source>
</evidence>
<comment type="similarity">
    <text evidence="2">Belongs to the NGG1 family.</text>
</comment>
<dbReference type="PANTHER" id="PTHR13556:SF2">
    <property type="entry name" value="TRANSCRIPTIONAL ADAPTER 3"/>
    <property type="match status" value="1"/>
</dbReference>
<dbReference type="PANTHER" id="PTHR13556">
    <property type="entry name" value="TRANSCRIPTIONAL ADAPTER 3-RELATED"/>
    <property type="match status" value="1"/>
</dbReference>
<dbReference type="OrthoDB" id="1232at2759"/>
<keyword evidence="6" id="KW-0175">Coiled coil</keyword>
<dbReference type="GO" id="GO:0006357">
    <property type="term" value="P:regulation of transcription by RNA polymerase II"/>
    <property type="evidence" value="ECO:0007669"/>
    <property type="project" value="TreeGrafter"/>
</dbReference>
<evidence type="ECO:0000256" key="7">
    <source>
        <dbReference type="SAM" id="MobiDB-lite"/>
    </source>
</evidence>
<dbReference type="GO" id="GO:0005634">
    <property type="term" value="C:nucleus"/>
    <property type="evidence" value="ECO:0007669"/>
    <property type="project" value="UniProtKB-SubCell"/>
</dbReference>
<evidence type="ECO:0000256" key="6">
    <source>
        <dbReference type="SAM" id="Coils"/>
    </source>
</evidence>
<comment type="subcellular location">
    <subcellularLocation>
        <location evidence="1">Nucleus</location>
    </subcellularLocation>
</comment>
<feature type="region of interest" description="Disordered" evidence="7">
    <location>
        <begin position="356"/>
        <end position="402"/>
    </location>
</feature>
<keyword evidence="5" id="KW-0539">Nucleus</keyword>
<dbReference type="GO" id="GO:0000124">
    <property type="term" value="C:SAGA complex"/>
    <property type="evidence" value="ECO:0007669"/>
    <property type="project" value="TreeGrafter"/>
</dbReference>
<gene>
    <name evidence="8" type="ORF">M0811_14747</name>
</gene>
<comment type="caution">
    <text evidence="8">The sequence shown here is derived from an EMBL/GenBank/DDBJ whole genome shotgun (WGS) entry which is preliminary data.</text>
</comment>
<dbReference type="EMBL" id="JAPDFW010000047">
    <property type="protein sequence ID" value="KAJ5078722.1"/>
    <property type="molecule type" value="Genomic_DNA"/>
</dbReference>
<feature type="compositionally biased region" description="Polar residues" evidence="7">
    <location>
        <begin position="276"/>
        <end position="285"/>
    </location>
</feature>
<dbReference type="Pfam" id="PF10198">
    <property type="entry name" value="Ada3"/>
    <property type="match status" value="1"/>
</dbReference>